<dbReference type="AlphaFoldDB" id="M0N9P2"/>
<dbReference type="NCBIfam" id="TIGR01181">
    <property type="entry name" value="dTDP_gluc_dehyt"/>
    <property type="match status" value="1"/>
</dbReference>
<dbReference type="RefSeq" id="WP_007738798.1">
    <property type="nucleotide sequence ID" value="NZ_AOMF01000134.1"/>
</dbReference>
<evidence type="ECO:0000313" key="5">
    <source>
        <dbReference type="EMBL" id="EMA54576.1"/>
    </source>
</evidence>
<dbReference type="eggNOG" id="arCOG01371">
    <property type="taxonomic scope" value="Archaea"/>
</dbReference>
<dbReference type="GO" id="GO:0008460">
    <property type="term" value="F:dTDP-glucose 4,6-dehydratase activity"/>
    <property type="evidence" value="ECO:0007669"/>
    <property type="project" value="InterPro"/>
</dbReference>
<comment type="cofactor">
    <cofactor evidence="1">
        <name>NAD(+)</name>
        <dbReference type="ChEBI" id="CHEBI:57540"/>
    </cofactor>
</comment>
<dbReference type="OrthoDB" id="4907at2157"/>
<dbReference type="InterPro" id="IPR036291">
    <property type="entry name" value="NAD(P)-bd_dom_sf"/>
</dbReference>
<evidence type="ECO:0000256" key="3">
    <source>
        <dbReference type="ARBA" id="ARBA00023239"/>
    </source>
</evidence>
<keyword evidence="2" id="KW-0520">NAD</keyword>
<protein>
    <submittedName>
        <fullName evidence="5">dTDP-glucose 4,6-dehydratase</fullName>
    </submittedName>
</protein>
<dbReference type="CDD" id="cd05246">
    <property type="entry name" value="dTDP_GD_SDR_e"/>
    <property type="match status" value="1"/>
</dbReference>
<dbReference type="PATRIC" id="fig|1227457.3.peg.1102"/>
<evidence type="ECO:0000259" key="4">
    <source>
        <dbReference type="Pfam" id="PF16363"/>
    </source>
</evidence>
<dbReference type="InterPro" id="IPR005888">
    <property type="entry name" value="dTDP_Gluc_deHydtase"/>
</dbReference>
<dbReference type="Pfam" id="PF16363">
    <property type="entry name" value="GDP_Man_Dehyd"/>
    <property type="match status" value="1"/>
</dbReference>
<dbReference type="SUPFAM" id="SSF51735">
    <property type="entry name" value="NAD(P)-binding Rossmann-fold domains"/>
    <property type="match status" value="1"/>
</dbReference>
<dbReference type="Gene3D" id="3.90.25.10">
    <property type="entry name" value="UDP-galactose 4-epimerase, domain 1"/>
    <property type="match status" value="1"/>
</dbReference>
<evidence type="ECO:0000256" key="2">
    <source>
        <dbReference type="ARBA" id="ARBA00023027"/>
    </source>
</evidence>
<dbReference type="STRING" id="1227457.C451_06245"/>
<keyword evidence="6" id="KW-1185">Reference proteome</keyword>
<comment type="caution">
    <text evidence="5">The sequence shown here is derived from an EMBL/GenBank/DDBJ whole genome shotgun (WGS) entry which is preliminary data.</text>
</comment>
<reference evidence="5 6" key="1">
    <citation type="journal article" date="2014" name="PLoS Genet.">
        <title>Phylogenetically driven sequencing of extremely halophilic archaea reveals strategies for static and dynamic osmo-response.</title>
        <authorList>
            <person name="Becker E.A."/>
            <person name="Seitzer P.M."/>
            <person name="Tritt A."/>
            <person name="Larsen D."/>
            <person name="Krusor M."/>
            <person name="Yao A.I."/>
            <person name="Wu D."/>
            <person name="Madern D."/>
            <person name="Eisen J.A."/>
            <person name="Darling A.E."/>
            <person name="Facciotti M.T."/>
        </authorList>
    </citation>
    <scope>NUCLEOTIDE SEQUENCE [LARGE SCALE GENOMIC DNA]</scope>
    <source>
        <strain evidence="5 6">JCM 13552</strain>
    </source>
</reference>
<keyword evidence="3" id="KW-0456">Lyase</keyword>
<name>M0N9P2_9EURY</name>
<feature type="domain" description="NAD(P)-binding" evidence="4">
    <location>
        <begin position="4"/>
        <end position="301"/>
    </location>
</feature>
<dbReference type="InterPro" id="IPR016040">
    <property type="entry name" value="NAD(P)-bd_dom"/>
</dbReference>
<proteinExistence type="predicted"/>
<dbReference type="PANTHER" id="PTHR43000">
    <property type="entry name" value="DTDP-D-GLUCOSE 4,6-DEHYDRATASE-RELATED"/>
    <property type="match status" value="1"/>
</dbReference>
<sequence length="309" mass="34072">MSVLVTGGAGFIGSNFVRHLLDATNRSVITLDALTYAGSMRHLDDVLDHPRHDFVEGDVRDRSLIAELFEEVDSVVNFAAESHVDRSIDSAEPFVATNVQGTRTLLDAARDADIDRFVQISTDEVYGEISDGTFTETDPLDPRNPYAATKASADLLALSYHSTYDLPVLVTRSSNNFGPHQHSEKLIPKLIDRAARGESLPIYGDGSNVREWTYVQDNCRAIRMVLDEGTTGEIYNVGSGDERTNLDVARTVLDAVGAPETLIEFVEDRPGHDERYALNASKMAALGWEPAWSFEEGLEQTVEHTVGWN</sequence>
<dbReference type="Proteomes" id="UP000011680">
    <property type="component" value="Unassembled WGS sequence"/>
</dbReference>
<dbReference type="Gene3D" id="3.40.50.720">
    <property type="entry name" value="NAD(P)-binding Rossmann-like Domain"/>
    <property type="match status" value="1"/>
</dbReference>
<dbReference type="EMBL" id="AOMF01000134">
    <property type="protein sequence ID" value="EMA54576.1"/>
    <property type="molecule type" value="Genomic_DNA"/>
</dbReference>
<evidence type="ECO:0000313" key="6">
    <source>
        <dbReference type="Proteomes" id="UP000011680"/>
    </source>
</evidence>
<evidence type="ECO:0000256" key="1">
    <source>
        <dbReference type="ARBA" id="ARBA00001911"/>
    </source>
</evidence>
<dbReference type="GO" id="GO:0009225">
    <property type="term" value="P:nucleotide-sugar metabolic process"/>
    <property type="evidence" value="ECO:0007669"/>
    <property type="project" value="InterPro"/>
</dbReference>
<gene>
    <name evidence="5" type="ORF">C451_06245</name>
</gene>
<accession>M0N9P2</accession>
<organism evidence="5 6">
    <name type="scientific">Halococcus thailandensis JCM 13552</name>
    <dbReference type="NCBI Taxonomy" id="1227457"/>
    <lineage>
        <taxon>Archaea</taxon>
        <taxon>Methanobacteriati</taxon>
        <taxon>Methanobacteriota</taxon>
        <taxon>Stenosarchaea group</taxon>
        <taxon>Halobacteria</taxon>
        <taxon>Halobacteriales</taxon>
        <taxon>Halococcaceae</taxon>
        <taxon>Halococcus</taxon>
    </lineage>
</organism>